<dbReference type="Gene3D" id="1.10.510.10">
    <property type="entry name" value="Transferase(Phosphotransferase) domain 1"/>
    <property type="match status" value="1"/>
</dbReference>
<evidence type="ECO:0000256" key="5">
    <source>
        <dbReference type="ARBA" id="ARBA00022840"/>
    </source>
</evidence>
<keyword evidence="1" id="KW-0723">Serine/threonine-protein kinase</keyword>
<dbReference type="GO" id="GO:0005524">
    <property type="term" value="F:ATP binding"/>
    <property type="evidence" value="ECO:0007669"/>
    <property type="project" value="UniProtKB-UniRule"/>
</dbReference>
<comment type="caution">
    <text evidence="9">The sequence shown here is derived from an EMBL/GenBank/DDBJ whole genome shotgun (WGS) entry which is preliminary data.</text>
</comment>
<accession>A0A0N0P4X3</accession>
<dbReference type="EMBL" id="LJSK01000166">
    <property type="protein sequence ID" value="KPI85796.1"/>
    <property type="molecule type" value="Genomic_DNA"/>
</dbReference>
<evidence type="ECO:0000256" key="1">
    <source>
        <dbReference type="ARBA" id="ARBA00022527"/>
    </source>
</evidence>
<feature type="compositionally biased region" description="Low complexity" evidence="7">
    <location>
        <begin position="1096"/>
        <end position="1110"/>
    </location>
</feature>
<dbReference type="GO" id="GO:0004674">
    <property type="term" value="F:protein serine/threonine kinase activity"/>
    <property type="evidence" value="ECO:0007669"/>
    <property type="project" value="UniProtKB-KW"/>
</dbReference>
<evidence type="ECO:0000313" key="9">
    <source>
        <dbReference type="EMBL" id="KPI85796.1"/>
    </source>
</evidence>
<evidence type="ECO:0000256" key="4">
    <source>
        <dbReference type="ARBA" id="ARBA00022777"/>
    </source>
</evidence>
<feature type="region of interest" description="Disordered" evidence="7">
    <location>
        <begin position="771"/>
        <end position="811"/>
    </location>
</feature>
<evidence type="ECO:0000256" key="2">
    <source>
        <dbReference type="ARBA" id="ARBA00022679"/>
    </source>
</evidence>
<keyword evidence="2" id="KW-0808">Transferase</keyword>
<feature type="compositionally biased region" description="Polar residues" evidence="7">
    <location>
        <begin position="728"/>
        <end position="737"/>
    </location>
</feature>
<keyword evidence="5 6" id="KW-0067">ATP-binding</keyword>
<dbReference type="PANTHER" id="PTHR24345">
    <property type="entry name" value="SERINE/THREONINE-PROTEIN KINASE PLK"/>
    <property type="match status" value="1"/>
</dbReference>
<dbReference type="OrthoDB" id="10252171at2759"/>
<keyword evidence="4" id="KW-0418">Kinase</keyword>
<feature type="compositionally biased region" description="Basic residues" evidence="7">
    <location>
        <begin position="1007"/>
        <end position="1016"/>
    </location>
</feature>
<evidence type="ECO:0000256" key="7">
    <source>
        <dbReference type="SAM" id="MobiDB-lite"/>
    </source>
</evidence>
<sequence length="1380" mass="151549">MLGTVDEIDYDGDRVRKVVLRFPALRAGDSEVVKEVRACERIGQGSFGTVYRAVCDGYPRLALKISTGKSTRLRQELDVLSRVCTKGRLLLPRFEFGALNKGADLIVIGMELCVPSTLHDLLLSTRITSEAEMLFMAYQVVQAVSYVHSEGCIHRDIKLQNFVFDLDGNLKLIDFGLACNSLSPPAGDVVAGTVSFMSPEMAHNALHRDKRVSVGVAADVWSLGIVLFSIFTQRNPYPSVETATHDCSANASTGADAEGSPQATSNSGRDKHHKDVSNEVIAQQRMNERLLRRVAAGDWQWPIGVGISVDLKQLVNSILITSPEKRPTVQQILQNKLWSLRRRYPPAAVAAFLGVQDDFLLSHDEAHLMRAVEERSAGVTASLLHSRVQSPANSSSSNSGHDGSRTARTIGSHNHRNHDLEEEDAEQQQQHVSGTTTPPVRSSLKVVQRGGEGGVDGAVAVQVYDVRASTRKRSKPIREISVVMAEETAKRRQPKSGRRGRVAAASAPSSHCPSRALSATAEEREERMEAEPRRASSAGASLPLPPVSRTTRAMILDDWDGAVGEASRGRDEGGSDDDVLETPRPPGWAAGKLASTSLSRQRHASKGAGLAVAEDAEYHRLVERDEGTDEERDVNAFTRTSVAASAPVPSASAQSLIPVTASSIQSKSSGATLREEGQRSGSVELVDNRDCDEAPVAIQGKLRRSNTSVGLNSKGRTTSSKRPRDMSLRQTSSSILHSATRPLSRGPSPAADTETKRKEVVGFAMQDAKEFSSAKPVAGSSSSFPSRNDSGNAVIAPPARRDSPPPSKRAQRVALELSLNVLWQDEVDHRRYLSSALLIEHEWLLASFRLTIEEDQERYNITWLAEEQEKSAAHPHRFKEMTRVTSVKYRYGFVCDLCDYEFLPDGPNEKDLHYFHCPCGRDLCPDCFEEYQRQCTCSCCHVVHANSCVLREHLLQTGGSQLYGGVKGIVNGVSATHANTHGSFQSSPAARPEDDVMEYEQAPLPPQKRRCGRPRKSGTLYGGSVVPTPTVGRTGIRPGKDTGRRRRGKGRGGGGWGTAAAVNVDVEEADEVAQIHLPRMSVAAMQQERITPAPSPSTTTPSGTSLRGRAAGAGGNGAADLQRPENLEVKRRTVEHLPEGPWKPFARFKKDRREEAARQPTPEERDALLNGEWIRYFYLFPNTEADVRRDAVDADDPYAFVYHAQPGRTGAIFLTSDFPMHSAIFSMLERQFFVVDQVDTVDGADATRATSLLRAKGQPDLKIAFQALQDIVAYDTNMMKQQRTPGTVSVYQAPRSAYSCNGEPFLYVRWFRFNEDRTLSAFLLSNGAVQVFVNNEYELRWFDENRKFLIRYNGVCELVEDSTFTLAPAINHLLYDAFDA</sequence>
<dbReference type="VEuPathDB" id="TriTrypDB:Lsey_0166_0160"/>
<feature type="region of interest" description="Disordered" evidence="7">
    <location>
        <begin position="387"/>
        <end position="451"/>
    </location>
</feature>
<dbReference type="InterPro" id="IPR011009">
    <property type="entry name" value="Kinase-like_dom_sf"/>
</dbReference>
<keyword evidence="10" id="KW-1185">Reference proteome</keyword>
<keyword evidence="3 6" id="KW-0547">Nucleotide-binding</keyword>
<evidence type="ECO:0000256" key="6">
    <source>
        <dbReference type="PROSITE-ProRule" id="PRU10141"/>
    </source>
</evidence>
<feature type="region of interest" description="Disordered" evidence="7">
    <location>
        <begin position="563"/>
        <end position="610"/>
    </location>
</feature>
<evidence type="ECO:0000259" key="8">
    <source>
        <dbReference type="PROSITE" id="PS50011"/>
    </source>
</evidence>
<dbReference type="PROSITE" id="PS00108">
    <property type="entry name" value="PROTEIN_KINASE_ST"/>
    <property type="match status" value="1"/>
</dbReference>
<dbReference type="PROSITE" id="PS50011">
    <property type="entry name" value="PROTEIN_KINASE_DOM"/>
    <property type="match status" value="1"/>
</dbReference>
<feature type="compositionally biased region" description="Basic residues" evidence="7">
    <location>
        <begin position="491"/>
        <end position="501"/>
    </location>
</feature>
<name>A0A0N0P4X3_LEPSE</name>
<feature type="compositionally biased region" description="Low complexity" evidence="7">
    <location>
        <begin position="502"/>
        <end position="520"/>
    </location>
</feature>
<reference evidence="9 10" key="1">
    <citation type="journal article" date="2015" name="PLoS Pathog.">
        <title>Leptomonas seymouri: Adaptations to the Dixenous Life Cycle Analyzed by Genome Sequencing, Transcriptome Profiling and Co-infection with Leishmania donovani.</title>
        <authorList>
            <person name="Kraeva N."/>
            <person name="Butenko A."/>
            <person name="Hlavacova J."/>
            <person name="Kostygov A."/>
            <person name="Myskova J."/>
            <person name="Grybchuk D."/>
            <person name="Lestinova T."/>
            <person name="Votypka J."/>
            <person name="Volf P."/>
            <person name="Opperdoes F."/>
            <person name="Flegontov P."/>
            <person name="Lukes J."/>
            <person name="Yurchenko V."/>
        </authorList>
    </citation>
    <scope>NUCLEOTIDE SEQUENCE [LARGE SCALE GENOMIC DNA]</scope>
    <source>
        <strain evidence="9 10">ATCC 30220</strain>
    </source>
</reference>
<organism evidence="9 10">
    <name type="scientific">Leptomonas seymouri</name>
    <dbReference type="NCBI Taxonomy" id="5684"/>
    <lineage>
        <taxon>Eukaryota</taxon>
        <taxon>Discoba</taxon>
        <taxon>Euglenozoa</taxon>
        <taxon>Kinetoplastea</taxon>
        <taxon>Metakinetoplastina</taxon>
        <taxon>Trypanosomatida</taxon>
        <taxon>Trypanosomatidae</taxon>
        <taxon>Leishmaniinae</taxon>
        <taxon>Leptomonas</taxon>
    </lineage>
</organism>
<feature type="region of interest" description="Disordered" evidence="7">
    <location>
        <begin position="485"/>
        <end position="546"/>
    </location>
</feature>
<evidence type="ECO:0000313" key="10">
    <source>
        <dbReference type="Proteomes" id="UP000038009"/>
    </source>
</evidence>
<feature type="region of interest" description="Disordered" evidence="7">
    <location>
        <begin position="663"/>
        <end position="756"/>
    </location>
</feature>
<dbReference type="PANTHER" id="PTHR24345:SF91">
    <property type="entry name" value="SERINE_THREONINE-PROTEIN KINASE PLK4"/>
    <property type="match status" value="1"/>
</dbReference>
<feature type="region of interest" description="Disordered" evidence="7">
    <location>
        <begin position="241"/>
        <end position="275"/>
    </location>
</feature>
<feature type="compositionally biased region" description="Polar residues" evidence="7">
    <location>
        <begin position="705"/>
        <end position="720"/>
    </location>
</feature>
<dbReference type="GO" id="GO:0005634">
    <property type="term" value="C:nucleus"/>
    <property type="evidence" value="ECO:0007669"/>
    <property type="project" value="TreeGrafter"/>
</dbReference>
<dbReference type="Pfam" id="PF00069">
    <property type="entry name" value="Pkinase"/>
    <property type="match status" value="1"/>
</dbReference>
<feature type="compositionally biased region" description="Polar residues" evidence="7">
    <location>
        <begin position="241"/>
        <end position="253"/>
    </location>
</feature>
<feature type="compositionally biased region" description="Low complexity" evidence="7">
    <location>
        <begin position="773"/>
        <end position="783"/>
    </location>
</feature>
<feature type="region of interest" description="Disordered" evidence="7">
    <location>
        <begin position="1002"/>
        <end position="1058"/>
    </location>
</feature>
<protein>
    <recommendedName>
        <fullName evidence="8">Protein kinase domain-containing protein</fullName>
    </recommendedName>
</protein>
<feature type="binding site" evidence="6">
    <location>
        <position position="64"/>
    </location>
    <ligand>
        <name>ATP</name>
        <dbReference type="ChEBI" id="CHEBI:30616"/>
    </ligand>
</feature>
<dbReference type="InterPro" id="IPR000719">
    <property type="entry name" value="Prot_kinase_dom"/>
</dbReference>
<dbReference type="PROSITE" id="PS00107">
    <property type="entry name" value="PROTEIN_KINASE_ATP"/>
    <property type="match status" value="1"/>
</dbReference>
<feature type="compositionally biased region" description="Basic and acidic residues" evidence="7">
    <location>
        <begin position="521"/>
        <end position="534"/>
    </location>
</feature>
<feature type="region of interest" description="Disordered" evidence="7">
    <location>
        <begin position="1089"/>
        <end position="1121"/>
    </location>
</feature>
<feature type="compositionally biased region" description="Polar residues" evidence="7">
    <location>
        <begin position="431"/>
        <end position="440"/>
    </location>
</feature>
<gene>
    <name evidence="9" type="ORF">ABL78_5153</name>
</gene>
<feature type="domain" description="Protein kinase" evidence="8">
    <location>
        <begin position="36"/>
        <end position="338"/>
    </location>
</feature>
<dbReference type="SMART" id="SM00220">
    <property type="entry name" value="S_TKc"/>
    <property type="match status" value="1"/>
</dbReference>
<dbReference type="OMA" id="CERIGQG"/>
<dbReference type="InterPro" id="IPR008271">
    <property type="entry name" value="Ser/Thr_kinase_AS"/>
</dbReference>
<dbReference type="Proteomes" id="UP000038009">
    <property type="component" value="Unassembled WGS sequence"/>
</dbReference>
<dbReference type="SUPFAM" id="SSF56112">
    <property type="entry name" value="Protein kinase-like (PK-like)"/>
    <property type="match status" value="1"/>
</dbReference>
<proteinExistence type="predicted"/>
<dbReference type="InterPro" id="IPR017441">
    <property type="entry name" value="Protein_kinase_ATP_BS"/>
</dbReference>
<dbReference type="CDD" id="cd00180">
    <property type="entry name" value="PKc"/>
    <property type="match status" value="1"/>
</dbReference>
<evidence type="ECO:0000256" key="3">
    <source>
        <dbReference type="ARBA" id="ARBA00022741"/>
    </source>
</evidence>